<comment type="caution">
    <text evidence="1">The sequence shown here is derived from an EMBL/GenBank/DDBJ whole genome shotgun (WGS) entry which is preliminary data.</text>
</comment>
<keyword evidence="2" id="KW-1185">Reference proteome</keyword>
<reference evidence="1" key="1">
    <citation type="submission" date="2023-04" db="EMBL/GenBank/DDBJ databases">
        <title>Draft Genome sequencing of Naganishia species isolated from polar environments using Oxford Nanopore Technology.</title>
        <authorList>
            <person name="Leo P."/>
            <person name="Venkateswaran K."/>
        </authorList>
    </citation>
    <scope>NUCLEOTIDE SEQUENCE</scope>
    <source>
        <strain evidence="1">MNA-CCFEE 5262</strain>
    </source>
</reference>
<proteinExistence type="predicted"/>
<dbReference type="Proteomes" id="UP001230649">
    <property type="component" value="Unassembled WGS sequence"/>
</dbReference>
<gene>
    <name evidence="1" type="ORF">QFC20_006626</name>
</gene>
<dbReference type="EMBL" id="JASBWS010000122">
    <property type="protein sequence ID" value="KAJ9095579.1"/>
    <property type="molecule type" value="Genomic_DNA"/>
</dbReference>
<evidence type="ECO:0000313" key="1">
    <source>
        <dbReference type="EMBL" id="KAJ9095579.1"/>
    </source>
</evidence>
<accession>A0ACC2V9C7</accession>
<organism evidence="1 2">
    <name type="scientific">Naganishia adeliensis</name>
    <dbReference type="NCBI Taxonomy" id="92952"/>
    <lineage>
        <taxon>Eukaryota</taxon>
        <taxon>Fungi</taxon>
        <taxon>Dikarya</taxon>
        <taxon>Basidiomycota</taxon>
        <taxon>Agaricomycotina</taxon>
        <taxon>Tremellomycetes</taxon>
        <taxon>Filobasidiales</taxon>
        <taxon>Filobasidiaceae</taxon>
        <taxon>Naganishia</taxon>
    </lineage>
</organism>
<evidence type="ECO:0000313" key="2">
    <source>
        <dbReference type="Proteomes" id="UP001230649"/>
    </source>
</evidence>
<sequence length="229" mass="25791">MPATRSNMTNTPRRLPNGSLAVSTPTRVTTRVGAPIEPFLPTQAVSNQGATHSTDQTQGASQPSSGTGPVTMSTEDYLAIIAEQQRRIQTLVHRDLTRQMHQDTTYPIGRPSFAKGSDFRLPCTRVVLGLRHFPGDRGMINRRIWNEMQATTRAVISAATMYDKIATDAVWKRLGPDNKKYLKDQLVKVISKTQMHREVIFLNGDVERNKFYQHWPLERTIMSALSTDR</sequence>
<name>A0ACC2V9C7_9TREE</name>
<protein>
    <submittedName>
        <fullName evidence="1">Uncharacterized protein</fullName>
    </submittedName>
</protein>